<proteinExistence type="predicted"/>
<organism evidence="8 9">
    <name type="scientific">Salirhabdus euzebyi</name>
    <dbReference type="NCBI Taxonomy" id="394506"/>
    <lineage>
        <taxon>Bacteria</taxon>
        <taxon>Bacillati</taxon>
        <taxon>Bacillota</taxon>
        <taxon>Bacilli</taxon>
        <taxon>Bacillales</taxon>
        <taxon>Bacillaceae</taxon>
        <taxon>Salirhabdus</taxon>
    </lineage>
</organism>
<feature type="transmembrane region" description="Helical" evidence="6">
    <location>
        <begin position="7"/>
        <end position="27"/>
    </location>
</feature>
<evidence type="ECO:0000256" key="6">
    <source>
        <dbReference type="SAM" id="Phobius"/>
    </source>
</evidence>
<dbReference type="PANTHER" id="PTHR41335">
    <property type="entry name" value="MEMBRANE PROTEIN-RELATED"/>
    <property type="match status" value="1"/>
</dbReference>
<evidence type="ECO:0000256" key="2">
    <source>
        <dbReference type="ARBA" id="ARBA00022692"/>
    </source>
</evidence>
<feature type="transmembrane region" description="Helical" evidence="6">
    <location>
        <begin position="39"/>
        <end position="65"/>
    </location>
</feature>
<feature type="domain" description="Lipopolysaccharide assembly protein A" evidence="7">
    <location>
        <begin position="24"/>
        <end position="85"/>
    </location>
</feature>
<keyword evidence="4 6" id="KW-0472">Membrane</keyword>
<feature type="region of interest" description="Disordered" evidence="5">
    <location>
        <begin position="82"/>
        <end position="109"/>
    </location>
</feature>
<evidence type="ECO:0000256" key="4">
    <source>
        <dbReference type="ARBA" id="ARBA00023136"/>
    </source>
</evidence>
<keyword evidence="2 6" id="KW-0812">Transmembrane</keyword>
<keyword evidence="3 6" id="KW-1133">Transmembrane helix</keyword>
<comment type="caution">
    <text evidence="8">The sequence shown here is derived from an EMBL/GenBank/DDBJ whole genome shotgun (WGS) entry which is preliminary data.</text>
</comment>
<protein>
    <submittedName>
        <fullName evidence="8">Putative integral membrane protein</fullName>
    </submittedName>
</protein>
<keyword evidence="1" id="KW-1003">Cell membrane</keyword>
<dbReference type="PANTHER" id="PTHR41335:SF1">
    <property type="entry name" value="MEMBRANE PROTEIN"/>
    <property type="match status" value="1"/>
</dbReference>
<gene>
    <name evidence="8" type="ORF">HNQ94_000309</name>
</gene>
<evidence type="ECO:0000256" key="5">
    <source>
        <dbReference type="SAM" id="MobiDB-lite"/>
    </source>
</evidence>
<dbReference type="AlphaFoldDB" id="A0A841Q2Y1"/>
<evidence type="ECO:0000256" key="3">
    <source>
        <dbReference type="ARBA" id="ARBA00022989"/>
    </source>
</evidence>
<evidence type="ECO:0000313" key="8">
    <source>
        <dbReference type="EMBL" id="MBB6451888.1"/>
    </source>
</evidence>
<evidence type="ECO:0000313" key="9">
    <source>
        <dbReference type="Proteomes" id="UP000581688"/>
    </source>
</evidence>
<dbReference type="InterPro" id="IPR010445">
    <property type="entry name" value="LapA_dom"/>
</dbReference>
<dbReference type="GO" id="GO:0005886">
    <property type="term" value="C:plasma membrane"/>
    <property type="evidence" value="ECO:0007669"/>
    <property type="project" value="InterPro"/>
</dbReference>
<keyword evidence="9" id="KW-1185">Reference proteome</keyword>
<dbReference type="Proteomes" id="UP000581688">
    <property type="component" value="Unassembled WGS sequence"/>
</dbReference>
<accession>A0A841Q2Y1</accession>
<dbReference type="EMBL" id="JACHGH010000001">
    <property type="protein sequence ID" value="MBB6451888.1"/>
    <property type="molecule type" value="Genomic_DNA"/>
</dbReference>
<dbReference type="RefSeq" id="WP_174494548.1">
    <property type="nucleotide sequence ID" value="NZ_CADDWK010000001.1"/>
</dbReference>
<reference evidence="8 9" key="1">
    <citation type="submission" date="2020-08" db="EMBL/GenBank/DDBJ databases">
        <title>Genomic Encyclopedia of Type Strains, Phase IV (KMG-IV): sequencing the most valuable type-strain genomes for metagenomic binning, comparative biology and taxonomic classification.</title>
        <authorList>
            <person name="Goeker M."/>
        </authorList>
    </citation>
    <scope>NUCLEOTIDE SEQUENCE [LARGE SCALE GENOMIC DNA]</scope>
    <source>
        <strain evidence="8 9">DSM 19612</strain>
    </source>
</reference>
<name>A0A841Q2Y1_9BACI</name>
<sequence length="109" mass="12288">MRGQTSIILAIIFAIIVAVFAVINVDAVPVNFLFTTSEAPLILVILFSVFMGSIITGSFGLVKIFTLQKEVKRLRLEKEQLQKENRNESENFDDQETSSINKEEDLKQP</sequence>
<evidence type="ECO:0000256" key="1">
    <source>
        <dbReference type="ARBA" id="ARBA00022475"/>
    </source>
</evidence>
<evidence type="ECO:0000259" key="7">
    <source>
        <dbReference type="Pfam" id="PF06305"/>
    </source>
</evidence>
<dbReference type="Pfam" id="PF06305">
    <property type="entry name" value="LapA_dom"/>
    <property type="match status" value="1"/>
</dbReference>